<dbReference type="AlphaFoldDB" id="A0A9P7YZJ8"/>
<reference evidence="2" key="1">
    <citation type="journal article" date="2021" name="IMA Fungus">
        <title>Genomic characterization of three marine fungi, including Emericellopsis atlantica sp. nov. with signatures of a generalist lifestyle and marine biomass degradation.</title>
        <authorList>
            <person name="Hagestad O.C."/>
            <person name="Hou L."/>
            <person name="Andersen J.H."/>
            <person name="Hansen E.H."/>
            <person name="Altermark B."/>
            <person name="Li C."/>
            <person name="Kuhnert E."/>
            <person name="Cox R.J."/>
            <person name="Crous P.W."/>
            <person name="Spatafora J.W."/>
            <person name="Lail K."/>
            <person name="Amirebrahimi M."/>
            <person name="Lipzen A."/>
            <person name="Pangilinan J."/>
            <person name="Andreopoulos W."/>
            <person name="Hayes R.D."/>
            <person name="Ng V."/>
            <person name="Grigoriev I.V."/>
            <person name="Jackson S.A."/>
            <person name="Sutton T.D.S."/>
            <person name="Dobson A.D.W."/>
            <person name="Rama T."/>
        </authorList>
    </citation>
    <scope>NUCLEOTIDE SEQUENCE</scope>
    <source>
        <strain evidence="2">TRa3180A</strain>
    </source>
</reference>
<name>A0A9P7YZJ8_9HELO</name>
<keyword evidence="1" id="KW-0472">Membrane</keyword>
<gene>
    <name evidence="2" type="ORF">BJ878DRAFT_191868</name>
</gene>
<accession>A0A9P7YZJ8</accession>
<organism evidence="2 3">
    <name type="scientific">Calycina marina</name>
    <dbReference type="NCBI Taxonomy" id="1763456"/>
    <lineage>
        <taxon>Eukaryota</taxon>
        <taxon>Fungi</taxon>
        <taxon>Dikarya</taxon>
        <taxon>Ascomycota</taxon>
        <taxon>Pezizomycotina</taxon>
        <taxon>Leotiomycetes</taxon>
        <taxon>Helotiales</taxon>
        <taxon>Pezizellaceae</taxon>
        <taxon>Calycina</taxon>
    </lineage>
</organism>
<proteinExistence type="predicted"/>
<dbReference type="OrthoDB" id="5428890at2759"/>
<evidence type="ECO:0000313" key="2">
    <source>
        <dbReference type="EMBL" id="KAG9242073.1"/>
    </source>
</evidence>
<feature type="transmembrane region" description="Helical" evidence="1">
    <location>
        <begin position="401"/>
        <end position="424"/>
    </location>
</feature>
<dbReference type="Proteomes" id="UP000887226">
    <property type="component" value="Unassembled WGS sequence"/>
</dbReference>
<comment type="caution">
    <text evidence="2">The sequence shown here is derived from an EMBL/GenBank/DDBJ whole genome shotgun (WGS) entry which is preliminary data.</text>
</comment>
<keyword evidence="3" id="KW-1185">Reference proteome</keyword>
<keyword evidence="1" id="KW-1133">Transmembrane helix</keyword>
<evidence type="ECO:0000256" key="1">
    <source>
        <dbReference type="SAM" id="Phobius"/>
    </source>
</evidence>
<keyword evidence="1" id="KW-0812">Transmembrane</keyword>
<dbReference type="EMBL" id="MU254117">
    <property type="protein sequence ID" value="KAG9242073.1"/>
    <property type="molecule type" value="Genomic_DNA"/>
</dbReference>
<sequence length="432" mass="49076">MARERRASEITLTHIAPTFTSVALTSILPFSNDCFSANSYDNLQWYSWWVHQEVQAQPKELFSTISAGDSESDVRWTKGFGRVWQETARFLTMNKSGSIDEVIAHLIQNGCIQSTSDPNSHLTMNSLVFAILGWQTMLYQPDIRSCPFSQLAIRCQMGLHQGQCHMSLKQGQSACKKSMHEFLLGYGMLLPPRQFCVPETAEEKEAFKRQTTVSPESFNAYFLTVFGGINITWVDSLPCHLEFDSDSNTLFLFRYPSYCLMNLESNGGSSQTHKSVLHACAISSATSTQWATQEEITQLLKETILSFRLLFGQNRASRKLYASLEPFKNIPNQGIDPFLTSICAQKRLRTSVGLSERDSYELHRDFPILRSRLSILTTHLSSKKPRTWREHWLDKRDSASWLTFWAVIIIGGMGIILAFLQVILQIIQIAKS</sequence>
<evidence type="ECO:0000313" key="3">
    <source>
        <dbReference type="Proteomes" id="UP000887226"/>
    </source>
</evidence>
<protein>
    <submittedName>
        <fullName evidence="2">Uncharacterized protein</fullName>
    </submittedName>
</protein>